<dbReference type="InterPro" id="IPR045584">
    <property type="entry name" value="Pilin-like"/>
</dbReference>
<reference evidence="4 5" key="1">
    <citation type="submission" date="2019-08" db="EMBL/GenBank/DDBJ databases">
        <title>In-depth cultivation of the pig gut microbiome towards novel bacterial diversity and tailored functional studies.</title>
        <authorList>
            <person name="Wylensek D."/>
            <person name="Hitch T.C.A."/>
            <person name="Clavel T."/>
        </authorList>
    </citation>
    <scope>NUCLEOTIDE SEQUENCE [LARGE SCALE GENOMIC DNA]</scope>
    <source>
        <strain evidence="4 5">BBE-744-WT-12</strain>
    </source>
</reference>
<keyword evidence="2" id="KW-0812">Transmembrane</keyword>
<dbReference type="PANTHER" id="PTHR30093:SF2">
    <property type="entry name" value="TYPE II SECRETION SYSTEM PROTEIN H"/>
    <property type="match status" value="1"/>
</dbReference>
<dbReference type="EMBL" id="VUNS01000014">
    <property type="protein sequence ID" value="MST97964.1"/>
    <property type="molecule type" value="Genomic_DNA"/>
</dbReference>
<evidence type="ECO:0000313" key="5">
    <source>
        <dbReference type="Proteomes" id="UP000435649"/>
    </source>
</evidence>
<organism evidence="4 5">
    <name type="scientific">Victivallis lenta</name>
    <dbReference type="NCBI Taxonomy" id="2606640"/>
    <lineage>
        <taxon>Bacteria</taxon>
        <taxon>Pseudomonadati</taxon>
        <taxon>Lentisphaerota</taxon>
        <taxon>Lentisphaeria</taxon>
        <taxon>Victivallales</taxon>
        <taxon>Victivallaceae</taxon>
        <taxon>Victivallis</taxon>
    </lineage>
</organism>
<dbReference type="Pfam" id="PF07596">
    <property type="entry name" value="SBP_bac_10"/>
    <property type="match status" value="1"/>
</dbReference>
<dbReference type="Pfam" id="PF07963">
    <property type="entry name" value="N_methyl"/>
    <property type="match status" value="1"/>
</dbReference>
<dbReference type="PANTHER" id="PTHR30093">
    <property type="entry name" value="GENERAL SECRETION PATHWAY PROTEIN G"/>
    <property type="match status" value="1"/>
</dbReference>
<feature type="domain" description="DUF1559" evidence="3">
    <location>
        <begin position="68"/>
        <end position="110"/>
    </location>
</feature>
<accession>A0A844G4T4</accession>
<dbReference type="RefSeq" id="WP_154419086.1">
    <property type="nucleotide sequence ID" value="NZ_CALXOB010000029.1"/>
</dbReference>
<feature type="transmembrane region" description="Helical" evidence="2">
    <location>
        <begin position="42"/>
        <end position="66"/>
    </location>
</feature>
<dbReference type="NCBIfam" id="TIGR02532">
    <property type="entry name" value="IV_pilin_GFxxxE"/>
    <property type="match status" value="1"/>
</dbReference>
<gene>
    <name evidence="4" type="ORF">FYJ85_13035</name>
</gene>
<keyword evidence="5" id="KW-1185">Reference proteome</keyword>
<evidence type="ECO:0000259" key="3">
    <source>
        <dbReference type="Pfam" id="PF07596"/>
    </source>
</evidence>
<dbReference type="SUPFAM" id="SSF54523">
    <property type="entry name" value="Pili subunits"/>
    <property type="match status" value="1"/>
</dbReference>
<dbReference type="InterPro" id="IPR012902">
    <property type="entry name" value="N_methyl_site"/>
</dbReference>
<protein>
    <submittedName>
        <fullName evidence="4">DUF1559 domain-containing protein</fullName>
    </submittedName>
</protein>
<dbReference type="Gene3D" id="3.30.700.10">
    <property type="entry name" value="Glycoprotein, Type 4 Pilin"/>
    <property type="match status" value="1"/>
</dbReference>
<evidence type="ECO:0000256" key="2">
    <source>
        <dbReference type="SAM" id="Phobius"/>
    </source>
</evidence>
<proteinExistence type="predicted"/>
<dbReference type="Proteomes" id="UP000435649">
    <property type="component" value="Unassembled WGS sequence"/>
</dbReference>
<keyword evidence="2" id="KW-1133">Transmembrane helix</keyword>
<keyword evidence="2" id="KW-0472">Membrane</keyword>
<dbReference type="InterPro" id="IPR011453">
    <property type="entry name" value="DUF1559"/>
</dbReference>
<evidence type="ECO:0000256" key="1">
    <source>
        <dbReference type="SAM" id="MobiDB-lite"/>
    </source>
</evidence>
<name>A0A844G4T4_9BACT</name>
<evidence type="ECO:0000313" key="4">
    <source>
        <dbReference type="EMBL" id="MST97964.1"/>
    </source>
</evidence>
<comment type="caution">
    <text evidence="4">The sequence shown here is derived from an EMBL/GenBank/DDBJ whole genome shotgun (WGS) entry which is preliminary data.</text>
</comment>
<feature type="region of interest" description="Disordered" evidence="1">
    <location>
        <begin position="1"/>
        <end position="26"/>
    </location>
</feature>
<dbReference type="AlphaFoldDB" id="A0A844G4T4"/>
<sequence>MRKKQCPYADQAAVDSGLSGNRAMPRPAGRNRVNCTSAAVRCFTLIELLVVIAIIAILAGMLLPALNQAREKARTSSCGNNIKQIMLSMTMYTDSHNGAIPPAHAGGKIFWQDLLYAGGSGTTAEPWGAWQSAKNVPGKPYAPFACPAAPSLKHGESGAGGGQHYGINATYDPVKRIGYSQRKNVSKIQTPSQLFAVADMNRGENAINESPMIEMRGEFVGRKGNNDFPLPSDVFRHGSGANVGFADGHVVFMRGAAIPGGGDIQITRFWGSLNPVM</sequence>